<proteinExistence type="predicted"/>
<feature type="transmembrane region" description="Helical" evidence="2">
    <location>
        <begin position="268"/>
        <end position="285"/>
    </location>
</feature>
<name>A0A7S4MJV8_9EUKA</name>
<feature type="transmembrane region" description="Helical" evidence="2">
    <location>
        <begin position="240"/>
        <end position="262"/>
    </location>
</feature>
<evidence type="ECO:0000313" key="3">
    <source>
        <dbReference type="EMBL" id="CAE2227229.1"/>
    </source>
</evidence>
<sequence length="288" mass="31890">MLGDTKLQVPLEKVESLTLGEPSVSQAIHVKTSDEQYNFINFQQDIEEEFKTIENVWTQTKVTAPEPEKEVKEDTNTSETAEETETSQPPTKEETTRDVAVPEASVIKKRPSTSSIREQMRQRQAKAQAQREQSEAKIKAKASVSRQKIEEKKNVSAATNQAGDSFADVIRFAMQFAKTFVILWVCSFVIPNYLTIETWRSHLASSALLASLKTSLNLEGVARACVPLIAAHIPSVAEHFLAMGCLCVLRCILLLFTCFVIPDFHIGGIIGIILVLGVTSIGEIVRAK</sequence>
<dbReference type="AlphaFoldDB" id="A0A7S4MJV8"/>
<keyword evidence="2" id="KW-0812">Transmembrane</keyword>
<accession>A0A7S4MJV8</accession>
<feature type="compositionally biased region" description="Basic and acidic residues" evidence="1">
    <location>
        <begin position="66"/>
        <end position="75"/>
    </location>
</feature>
<keyword evidence="2" id="KW-0472">Membrane</keyword>
<dbReference type="EMBL" id="HBKP01016366">
    <property type="protein sequence ID" value="CAE2227229.1"/>
    <property type="molecule type" value="Transcribed_RNA"/>
</dbReference>
<keyword evidence="2" id="KW-1133">Transmembrane helix</keyword>
<protein>
    <submittedName>
        <fullName evidence="3">Uncharacterized protein</fullName>
    </submittedName>
</protein>
<organism evidence="3">
    <name type="scientific">Vannella robusta</name>
    <dbReference type="NCBI Taxonomy" id="1487602"/>
    <lineage>
        <taxon>Eukaryota</taxon>
        <taxon>Amoebozoa</taxon>
        <taxon>Discosea</taxon>
        <taxon>Flabellinia</taxon>
        <taxon>Vannellidae</taxon>
        <taxon>Vannella</taxon>
    </lineage>
</organism>
<evidence type="ECO:0000256" key="2">
    <source>
        <dbReference type="SAM" id="Phobius"/>
    </source>
</evidence>
<evidence type="ECO:0000256" key="1">
    <source>
        <dbReference type="SAM" id="MobiDB-lite"/>
    </source>
</evidence>
<feature type="region of interest" description="Disordered" evidence="1">
    <location>
        <begin position="59"/>
        <end position="143"/>
    </location>
</feature>
<reference evidence="3" key="1">
    <citation type="submission" date="2021-01" db="EMBL/GenBank/DDBJ databases">
        <authorList>
            <person name="Corre E."/>
            <person name="Pelletier E."/>
            <person name="Niang G."/>
            <person name="Scheremetjew M."/>
            <person name="Finn R."/>
            <person name="Kale V."/>
            <person name="Holt S."/>
            <person name="Cochrane G."/>
            <person name="Meng A."/>
            <person name="Brown T."/>
            <person name="Cohen L."/>
        </authorList>
    </citation>
    <scope>NUCLEOTIDE SEQUENCE</scope>
    <source>
        <strain evidence="3">DIVA3 518/3/11/1/6</strain>
    </source>
</reference>
<gene>
    <name evidence="3" type="ORF">VSP0166_LOCUS11599</name>
</gene>
<feature type="transmembrane region" description="Helical" evidence="2">
    <location>
        <begin position="176"/>
        <end position="196"/>
    </location>
</feature>